<protein>
    <submittedName>
        <fullName evidence="2">Serine hydrolase domain-containing protein</fullName>
        <ecNumber evidence="2">3.-.-.-</ecNumber>
    </submittedName>
</protein>
<gene>
    <name evidence="2" type="ORF">ACFYXI_09105</name>
</gene>
<accession>A0ABW6SL89</accession>
<organism evidence="2 3">
    <name type="scientific">Microtetraspora malaysiensis</name>
    <dbReference type="NCBI Taxonomy" id="161358"/>
    <lineage>
        <taxon>Bacteria</taxon>
        <taxon>Bacillati</taxon>
        <taxon>Actinomycetota</taxon>
        <taxon>Actinomycetes</taxon>
        <taxon>Streptosporangiales</taxon>
        <taxon>Streptosporangiaceae</taxon>
        <taxon>Microtetraspora</taxon>
    </lineage>
</organism>
<proteinExistence type="predicted"/>
<comment type="caution">
    <text evidence="2">The sequence shown here is derived from an EMBL/GenBank/DDBJ whole genome shotgun (WGS) entry which is preliminary data.</text>
</comment>
<evidence type="ECO:0000313" key="2">
    <source>
        <dbReference type="EMBL" id="MFF3665741.1"/>
    </source>
</evidence>
<dbReference type="Gene3D" id="3.40.710.10">
    <property type="entry name" value="DD-peptidase/beta-lactamase superfamily"/>
    <property type="match status" value="1"/>
</dbReference>
<dbReference type="Proteomes" id="UP001602013">
    <property type="component" value="Unassembled WGS sequence"/>
</dbReference>
<dbReference type="InterPro" id="IPR050491">
    <property type="entry name" value="AmpC-like"/>
</dbReference>
<dbReference type="EMBL" id="JBIASD010000004">
    <property type="protein sequence ID" value="MFF3665741.1"/>
    <property type="molecule type" value="Genomic_DNA"/>
</dbReference>
<keyword evidence="3" id="KW-1185">Reference proteome</keyword>
<dbReference type="SUPFAM" id="SSF56601">
    <property type="entry name" value="beta-lactamase/transpeptidase-like"/>
    <property type="match status" value="1"/>
</dbReference>
<dbReference type="Pfam" id="PF00144">
    <property type="entry name" value="Beta-lactamase"/>
    <property type="match status" value="1"/>
</dbReference>
<dbReference type="PANTHER" id="PTHR46825">
    <property type="entry name" value="D-ALANYL-D-ALANINE-CARBOXYPEPTIDASE/ENDOPEPTIDASE AMPH"/>
    <property type="match status" value="1"/>
</dbReference>
<dbReference type="PANTHER" id="PTHR46825:SF7">
    <property type="entry name" value="D-ALANYL-D-ALANINE CARBOXYPEPTIDASE"/>
    <property type="match status" value="1"/>
</dbReference>
<dbReference type="EC" id="3.-.-.-" evidence="2"/>
<dbReference type="RefSeq" id="WP_387409862.1">
    <property type="nucleotide sequence ID" value="NZ_JBIASD010000004.1"/>
</dbReference>
<keyword evidence="2" id="KW-0378">Hydrolase</keyword>
<dbReference type="InterPro" id="IPR012338">
    <property type="entry name" value="Beta-lactam/transpept-like"/>
</dbReference>
<dbReference type="GO" id="GO:0016787">
    <property type="term" value="F:hydrolase activity"/>
    <property type="evidence" value="ECO:0007669"/>
    <property type="project" value="UniProtKB-KW"/>
</dbReference>
<sequence length="344" mass="37784">MFSSERLQAALEELACGRGPGVFALVADGADVVFTGSVGTADLNRPRAITSADRFRIASVTKIYLATVILQLAAEQRCHLTDSLDAWLPGLVPASEDITLNHLLRMRSGLPDYVWPVLGDPPDPARLRRYFAPQELVRTALAQPDRWAPGKGRRYSNTDYILLGLIVEEMTRQSLAEVFRQRIFAPLHLDLTYMPGSEVHIEGRHVRGYVRLDQDVGYIDSTEFTPSESWSAGAIISTPSDLAVFLDALLGGRLLEPRWLALMRTTPAIGGDLSYGMGLASYTLGNGTALYGHGGTHFGVDCYAFRSDVGRTVIICQNSWDRVARGIPRQNPFLEAAFTASTRD</sequence>
<feature type="domain" description="Beta-lactamase-related" evidence="1">
    <location>
        <begin position="17"/>
        <end position="321"/>
    </location>
</feature>
<name>A0ABW6SL89_9ACTN</name>
<evidence type="ECO:0000313" key="3">
    <source>
        <dbReference type="Proteomes" id="UP001602013"/>
    </source>
</evidence>
<dbReference type="InterPro" id="IPR001466">
    <property type="entry name" value="Beta-lactam-related"/>
</dbReference>
<reference evidence="2 3" key="1">
    <citation type="submission" date="2024-10" db="EMBL/GenBank/DDBJ databases">
        <title>The Natural Products Discovery Center: Release of the First 8490 Sequenced Strains for Exploring Actinobacteria Biosynthetic Diversity.</title>
        <authorList>
            <person name="Kalkreuter E."/>
            <person name="Kautsar S.A."/>
            <person name="Yang D."/>
            <person name="Bader C.D."/>
            <person name="Teijaro C.N."/>
            <person name="Fluegel L."/>
            <person name="Davis C.M."/>
            <person name="Simpson J.R."/>
            <person name="Lauterbach L."/>
            <person name="Steele A.D."/>
            <person name="Gui C."/>
            <person name="Meng S."/>
            <person name="Li G."/>
            <person name="Viehrig K."/>
            <person name="Ye F."/>
            <person name="Su P."/>
            <person name="Kiefer A.F."/>
            <person name="Nichols A."/>
            <person name="Cepeda A.J."/>
            <person name="Yan W."/>
            <person name="Fan B."/>
            <person name="Jiang Y."/>
            <person name="Adhikari A."/>
            <person name="Zheng C.-J."/>
            <person name="Schuster L."/>
            <person name="Cowan T.M."/>
            <person name="Smanski M.J."/>
            <person name="Chevrette M.G."/>
            <person name="De Carvalho L.P.S."/>
            <person name="Shen B."/>
        </authorList>
    </citation>
    <scope>NUCLEOTIDE SEQUENCE [LARGE SCALE GENOMIC DNA]</scope>
    <source>
        <strain evidence="2 3">NPDC002173</strain>
    </source>
</reference>
<evidence type="ECO:0000259" key="1">
    <source>
        <dbReference type="Pfam" id="PF00144"/>
    </source>
</evidence>